<sequence length="121" mass="13603">MASTMRRFRVLCGATQTPNALVLQPWIKIISGSLKKTGLRDKFVLLGYESGVLIAIKMAEILEAHGILGTIFCIGGSPDDIKAHFQHKLSIYKTEVDLQKRNFTAHNKSYDEKLMKELIKI</sequence>
<name>A0A8J9UU84_9NEOP</name>
<protein>
    <submittedName>
        <fullName evidence="1">Uncharacterized protein</fullName>
    </submittedName>
</protein>
<keyword evidence="2" id="KW-1185">Reference proteome</keyword>
<gene>
    <name evidence="1" type="ORF">BINO364_LOCUS1788</name>
</gene>
<dbReference type="OrthoDB" id="6873312at2759"/>
<evidence type="ECO:0000313" key="1">
    <source>
        <dbReference type="EMBL" id="CAH0714770.1"/>
    </source>
</evidence>
<evidence type="ECO:0000313" key="2">
    <source>
        <dbReference type="Proteomes" id="UP000838878"/>
    </source>
</evidence>
<dbReference type="EMBL" id="OV170221">
    <property type="protein sequence ID" value="CAH0714770.1"/>
    <property type="molecule type" value="Genomic_DNA"/>
</dbReference>
<dbReference type="Proteomes" id="UP000838878">
    <property type="component" value="Chromosome 1"/>
</dbReference>
<organism evidence="1 2">
    <name type="scientific">Brenthis ino</name>
    <name type="common">lesser marbled fritillary</name>
    <dbReference type="NCBI Taxonomy" id="405034"/>
    <lineage>
        <taxon>Eukaryota</taxon>
        <taxon>Metazoa</taxon>
        <taxon>Ecdysozoa</taxon>
        <taxon>Arthropoda</taxon>
        <taxon>Hexapoda</taxon>
        <taxon>Insecta</taxon>
        <taxon>Pterygota</taxon>
        <taxon>Neoptera</taxon>
        <taxon>Endopterygota</taxon>
        <taxon>Lepidoptera</taxon>
        <taxon>Glossata</taxon>
        <taxon>Ditrysia</taxon>
        <taxon>Papilionoidea</taxon>
        <taxon>Nymphalidae</taxon>
        <taxon>Heliconiinae</taxon>
        <taxon>Argynnini</taxon>
        <taxon>Brenthis</taxon>
    </lineage>
</organism>
<feature type="non-terminal residue" evidence="1">
    <location>
        <position position="121"/>
    </location>
</feature>
<accession>A0A8J9UU84</accession>
<dbReference type="AlphaFoldDB" id="A0A8J9UU84"/>
<reference evidence="1" key="1">
    <citation type="submission" date="2021-12" db="EMBL/GenBank/DDBJ databases">
        <authorList>
            <person name="Martin H S."/>
        </authorList>
    </citation>
    <scope>NUCLEOTIDE SEQUENCE</scope>
</reference>
<proteinExistence type="predicted"/>